<keyword evidence="3" id="KW-1185">Reference proteome</keyword>
<dbReference type="InterPro" id="IPR011009">
    <property type="entry name" value="Kinase-like_dom_sf"/>
</dbReference>
<dbReference type="Proteomes" id="UP001595867">
    <property type="component" value="Unassembled WGS sequence"/>
</dbReference>
<evidence type="ECO:0000313" key="3">
    <source>
        <dbReference type="Proteomes" id="UP001595867"/>
    </source>
</evidence>
<evidence type="ECO:0000313" key="2">
    <source>
        <dbReference type="EMBL" id="MFC4066653.1"/>
    </source>
</evidence>
<proteinExistence type="predicted"/>
<evidence type="ECO:0000259" key="1">
    <source>
        <dbReference type="Pfam" id="PF01636"/>
    </source>
</evidence>
<dbReference type="RefSeq" id="WP_378067617.1">
    <property type="nucleotide sequence ID" value="NZ_JBHSBL010000015.1"/>
</dbReference>
<dbReference type="EMBL" id="JBHSBL010000015">
    <property type="protein sequence ID" value="MFC4066653.1"/>
    <property type="molecule type" value="Genomic_DNA"/>
</dbReference>
<name>A0ABV8IUW5_9ACTN</name>
<comment type="caution">
    <text evidence="2">The sequence shown here is derived from an EMBL/GenBank/DDBJ whole genome shotgun (WGS) entry which is preliminary data.</text>
</comment>
<dbReference type="Pfam" id="PF01636">
    <property type="entry name" value="APH"/>
    <property type="match status" value="1"/>
</dbReference>
<dbReference type="InterPro" id="IPR002575">
    <property type="entry name" value="Aminoglycoside_PTrfase"/>
</dbReference>
<dbReference type="SUPFAM" id="SSF56112">
    <property type="entry name" value="Protein kinase-like (PK-like)"/>
    <property type="match status" value="1"/>
</dbReference>
<accession>A0ABV8IUW5</accession>
<gene>
    <name evidence="2" type="ORF">ACFO0C_17080</name>
</gene>
<protein>
    <submittedName>
        <fullName evidence="2">Phosphotransferase</fullName>
    </submittedName>
</protein>
<feature type="domain" description="Aminoglycoside phosphotransferase" evidence="1">
    <location>
        <begin position="36"/>
        <end position="243"/>
    </location>
</feature>
<sequence>MTDPLGNLSPRQRDLLTSWLPDGVVVKDHSWGIVETTVLEITDGSGRYILKAGGATDHHIERELRAHHHWLTPWTDRGRAPRLVHGDVDGKLLVTTYLPGELVTVTSPGVFRQAGELLALLHGHPAVPDDYERRENAKCLKLLDGPHRITPAVVDRLRTLITGWPTAPEPTVPTHGDWQPRNWLVHDGVVAIIDFGRAALRPAYTDFSRLAAQDFRDDPALERAFIEGYGSDPRTNDGWHRGRMREAIGTACWAYAHGELDFEAQGHRMIAEALAEDL</sequence>
<dbReference type="Gene3D" id="3.90.1200.10">
    <property type="match status" value="1"/>
</dbReference>
<reference evidence="3" key="1">
    <citation type="journal article" date="2019" name="Int. J. Syst. Evol. Microbiol.">
        <title>The Global Catalogue of Microorganisms (GCM) 10K type strain sequencing project: providing services to taxonomists for standard genome sequencing and annotation.</title>
        <authorList>
            <consortium name="The Broad Institute Genomics Platform"/>
            <consortium name="The Broad Institute Genome Sequencing Center for Infectious Disease"/>
            <person name="Wu L."/>
            <person name="Ma J."/>
        </authorList>
    </citation>
    <scope>NUCLEOTIDE SEQUENCE [LARGE SCALE GENOMIC DNA]</scope>
    <source>
        <strain evidence="3">TBRC 5832</strain>
    </source>
</reference>
<organism evidence="2 3">
    <name type="scientific">Actinoplanes subglobosus</name>
    <dbReference type="NCBI Taxonomy" id="1547892"/>
    <lineage>
        <taxon>Bacteria</taxon>
        <taxon>Bacillati</taxon>
        <taxon>Actinomycetota</taxon>
        <taxon>Actinomycetes</taxon>
        <taxon>Micromonosporales</taxon>
        <taxon>Micromonosporaceae</taxon>
        <taxon>Actinoplanes</taxon>
    </lineage>
</organism>